<evidence type="ECO:0000256" key="12">
    <source>
        <dbReference type="SAM" id="Phobius"/>
    </source>
</evidence>
<feature type="transmembrane region" description="Helical" evidence="12">
    <location>
        <begin position="12"/>
        <end position="35"/>
    </location>
</feature>
<keyword evidence="4" id="KW-0716">Sensory transduction</keyword>
<keyword evidence="6 12" id="KW-1133">Transmembrane helix</keyword>
<comment type="subcellular location">
    <subcellularLocation>
        <location evidence="1">Membrane</location>
        <topology evidence="1">Multi-pass membrane protein</topology>
    </subcellularLocation>
</comment>
<dbReference type="AlphaFoldDB" id="A0A061HZE8"/>
<keyword evidence="8 12" id="KW-0472">Membrane</keyword>
<accession>A0A061HZE8</accession>
<comment type="similarity">
    <text evidence="2 11">Belongs to the G-protein coupled receptor T2R family.</text>
</comment>
<evidence type="ECO:0000256" key="6">
    <source>
        <dbReference type="ARBA" id="ARBA00022989"/>
    </source>
</evidence>
<reference evidence="14" key="1">
    <citation type="journal article" date="2013" name="Nat. Biotechnol.">
        <title>Chinese hamster genome sequenced from sorted chromosomes.</title>
        <authorList>
            <person name="Brinkrolf K."/>
            <person name="Rupp O."/>
            <person name="Laux H."/>
            <person name="Kollin F."/>
            <person name="Ernst W."/>
            <person name="Linke B."/>
            <person name="Kofler R."/>
            <person name="Romand S."/>
            <person name="Hesse F."/>
            <person name="Budach W.E."/>
            <person name="Galosy S."/>
            <person name="Muller D."/>
            <person name="Noll T."/>
            <person name="Wienberg J."/>
            <person name="Jostock T."/>
            <person name="Leonard M."/>
            <person name="Grillari J."/>
            <person name="Tauch A."/>
            <person name="Goesmann A."/>
            <person name="Helk B."/>
            <person name="Mott J.E."/>
            <person name="Puhler A."/>
            <person name="Borth N."/>
        </authorList>
    </citation>
    <scope>NUCLEOTIDE SEQUENCE [LARGE SCALE GENOMIC DNA]</scope>
    <source>
        <strain evidence="14">17A/GY</strain>
    </source>
</reference>
<dbReference type="GO" id="GO:0016020">
    <property type="term" value="C:membrane"/>
    <property type="evidence" value="ECO:0007669"/>
    <property type="project" value="UniProtKB-SubCell"/>
</dbReference>
<dbReference type="PANTHER" id="PTHR11394">
    <property type="entry name" value="TASTE RECEPTOR TYPE 2"/>
    <property type="match status" value="1"/>
</dbReference>
<dbReference type="Pfam" id="PF05296">
    <property type="entry name" value="TAS2R"/>
    <property type="match status" value="1"/>
</dbReference>
<proteinExistence type="inferred from homology"/>
<evidence type="ECO:0000313" key="13">
    <source>
        <dbReference type="EMBL" id="ERE66474.1"/>
    </source>
</evidence>
<keyword evidence="3" id="KW-0919">Taste</keyword>
<dbReference type="Proteomes" id="UP000030759">
    <property type="component" value="Unassembled WGS sequence"/>
</dbReference>
<dbReference type="PANTHER" id="PTHR11394:SF51">
    <property type="entry name" value="TASTE RECEPTOR TYPE 2 MEMBER 116"/>
    <property type="match status" value="1"/>
</dbReference>
<evidence type="ECO:0000256" key="5">
    <source>
        <dbReference type="ARBA" id="ARBA00022692"/>
    </source>
</evidence>
<dbReference type="GO" id="GO:0004930">
    <property type="term" value="F:G protein-coupled receptor activity"/>
    <property type="evidence" value="ECO:0007669"/>
    <property type="project" value="UniProtKB-KW"/>
</dbReference>
<sequence length="70" mass="7471">MSGALKITFTVILSVEFIIGNFGNGLIAVVNILALGKRRKISSVDQILTALAISRIGLLCQIITEQGMIL</sequence>
<evidence type="ECO:0000256" key="9">
    <source>
        <dbReference type="ARBA" id="ARBA00023170"/>
    </source>
</evidence>
<evidence type="ECO:0000256" key="3">
    <source>
        <dbReference type="ARBA" id="ARBA00022480"/>
    </source>
</evidence>
<dbReference type="GO" id="GO:0033038">
    <property type="term" value="F:bitter taste receptor activity"/>
    <property type="evidence" value="ECO:0007669"/>
    <property type="project" value="InterPro"/>
</dbReference>
<gene>
    <name evidence="13" type="ORF">H671_8g19402</name>
</gene>
<evidence type="ECO:0000313" key="14">
    <source>
        <dbReference type="Proteomes" id="UP000030759"/>
    </source>
</evidence>
<keyword evidence="10" id="KW-0807">Transducer</keyword>
<evidence type="ECO:0000256" key="7">
    <source>
        <dbReference type="ARBA" id="ARBA00023040"/>
    </source>
</evidence>
<keyword evidence="9 13" id="KW-0675">Receptor</keyword>
<protein>
    <submittedName>
        <fullName evidence="13">Taste receptor type 2 member</fullName>
    </submittedName>
</protein>
<evidence type="ECO:0000256" key="11">
    <source>
        <dbReference type="RuleBase" id="RU004423"/>
    </source>
</evidence>
<keyword evidence="5 12" id="KW-0812">Transmembrane</keyword>
<evidence type="ECO:0000256" key="4">
    <source>
        <dbReference type="ARBA" id="ARBA00022606"/>
    </source>
</evidence>
<dbReference type="SUPFAM" id="SSF81321">
    <property type="entry name" value="Family A G protein-coupled receptor-like"/>
    <property type="match status" value="1"/>
</dbReference>
<keyword evidence="7" id="KW-0297">G-protein coupled receptor</keyword>
<dbReference type="InterPro" id="IPR007960">
    <property type="entry name" value="TAS2R"/>
</dbReference>
<name>A0A061HZE8_CRIGR</name>
<dbReference type="EMBL" id="KE682653">
    <property type="protein sequence ID" value="ERE66474.1"/>
    <property type="molecule type" value="Genomic_DNA"/>
</dbReference>
<evidence type="ECO:0000256" key="10">
    <source>
        <dbReference type="ARBA" id="ARBA00023224"/>
    </source>
</evidence>
<evidence type="ECO:0000256" key="1">
    <source>
        <dbReference type="ARBA" id="ARBA00004141"/>
    </source>
</evidence>
<organism evidence="13 14">
    <name type="scientific">Cricetulus griseus</name>
    <name type="common">Chinese hamster</name>
    <name type="synonym">Cricetulus barabensis griseus</name>
    <dbReference type="NCBI Taxonomy" id="10029"/>
    <lineage>
        <taxon>Eukaryota</taxon>
        <taxon>Metazoa</taxon>
        <taxon>Chordata</taxon>
        <taxon>Craniata</taxon>
        <taxon>Vertebrata</taxon>
        <taxon>Euteleostomi</taxon>
        <taxon>Mammalia</taxon>
        <taxon>Eutheria</taxon>
        <taxon>Euarchontoglires</taxon>
        <taxon>Glires</taxon>
        <taxon>Rodentia</taxon>
        <taxon>Myomorpha</taxon>
        <taxon>Muroidea</taxon>
        <taxon>Cricetidae</taxon>
        <taxon>Cricetinae</taxon>
        <taxon>Cricetulus</taxon>
    </lineage>
</organism>
<evidence type="ECO:0000256" key="8">
    <source>
        <dbReference type="ARBA" id="ARBA00023136"/>
    </source>
</evidence>
<evidence type="ECO:0000256" key="2">
    <source>
        <dbReference type="ARBA" id="ARBA00007376"/>
    </source>
</evidence>